<reference evidence="4" key="1">
    <citation type="journal article" date="2017" name="Nat. Ecol. Evol.">
        <title>Genome expansion and lineage-specific genetic innovations in the forest pathogenic fungi Armillaria.</title>
        <authorList>
            <person name="Sipos G."/>
            <person name="Prasanna A.N."/>
            <person name="Walter M.C."/>
            <person name="O'Connor E."/>
            <person name="Balint B."/>
            <person name="Krizsan K."/>
            <person name="Kiss B."/>
            <person name="Hess J."/>
            <person name="Varga T."/>
            <person name="Slot J."/>
            <person name="Riley R."/>
            <person name="Boka B."/>
            <person name="Rigling D."/>
            <person name="Barry K."/>
            <person name="Lee J."/>
            <person name="Mihaltcheva S."/>
            <person name="LaButti K."/>
            <person name="Lipzen A."/>
            <person name="Waldron R."/>
            <person name="Moloney N.M."/>
            <person name="Sperisen C."/>
            <person name="Kredics L."/>
            <person name="Vagvoelgyi C."/>
            <person name="Patrignani A."/>
            <person name="Fitzpatrick D."/>
            <person name="Nagy I."/>
            <person name="Doyle S."/>
            <person name="Anderson J.B."/>
            <person name="Grigoriev I.V."/>
            <person name="Gueldener U."/>
            <person name="Muensterkoetter M."/>
            <person name="Nagy L.G."/>
        </authorList>
    </citation>
    <scope>NUCLEOTIDE SEQUENCE [LARGE SCALE GENOMIC DNA]</scope>
    <source>
        <strain evidence="4">C18/9</strain>
    </source>
</reference>
<evidence type="ECO:0000313" key="4">
    <source>
        <dbReference type="Proteomes" id="UP000219338"/>
    </source>
</evidence>
<accession>A0A284RXP5</accession>
<feature type="region of interest" description="Disordered" evidence="2">
    <location>
        <begin position="82"/>
        <end position="149"/>
    </location>
</feature>
<gene>
    <name evidence="3" type="ORF">ARMOST_16971</name>
</gene>
<sequence>MSAWKSHVILMVGANDGAEGSNDIPIDLPDNVPPEPPKEPQPTPSERLQQVQEAANWQAQHIEEMRQEIEEAKRAHDEHVRYWNLPNPNQSKGKAPERGRAGAPEPPPEPNWHCPLHECDDRWSVPQPPPKWRYDSPQPTSKGDDDAPWNGIKPMVIRPPLPFQGQHDDIERFIGDCFTYFETFAPFFQLHSQKVTFAASYFEGTTKDWWVQKHQEFWTAPGWDDQPWRFRYPSWGEFVGLIFMQFHNPTTEDIHERRMFDL</sequence>
<organism evidence="3 4">
    <name type="scientific">Armillaria ostoyae</name>
    <name type="common">Armillaria root rot fungus</name>
    <dbReference type="NCBI Taxonomy" id="47428"/>
    <lineage>
        <taxon>Eukaryota</taxon>
        <taxon>Fungi</taxon>
        <taxon>Dikarya</taxon>
        <taxon>Basidiomycota</taxon>
        <taxon>Agaricomycotina</taxon>
        <taxon>Agaricomycetes</taxon>
        <taxon>Agaricomycetidae</taxon>
        <taxon>Agaricales</taxon>
        <taxon>Marasmiineae</taxon>
        <taxon>Physalacriaceae</taxon>
        <taxon>Armillaria</taxon>
    </lineage>
</organism>
<keyword evidence="4" id="KW-1185">Reference proteome</keyword>
<evidence type="ECO:0008006" key="5">
    <source>
        <dbReference type="Google" id="ProtNLM"/>
    </source>
</evidence>
<name>A0A284RXP5_ARMOS</name>
<evidence type="ECO:0000256" key="1">
    <source>
        <dbReference type="SAM" id="Coils"/>
    </source>
</evidence>
<feature type="region of interest" description="Disordered" evidence="2">
    <location>
        <begin position="15"/>
        <end position="55"/>
    </location>
</feature>
<keyword evidence="1" id="KW-0175">Coiled coil</keyword>
<dbReference type="EMBL" id="FUEG01000020">
    <property type="protein sequence ID" value="SJL13527.1"/>
    <property type="molecule type" value="Genomic_DNA"/>
</dbReference>
<dbReference type="AlphaFoldDB" id="A0A284RXP5"/>
<dbReference type="Proteomes" id="UP000219338">
    <property type="component" value="Unassembled WGS sequence"/>
</dbReference>
<feature type="coiled-coil region" evidence="1">
    <location>
        <begin position="55"/>
        <end position="82"/>
    </location>
</feature>
<protein>
    <recommendedName>
        <fullName evidence="5">Retrotransposon gag domain-containing protein</fullName>
    </recommendedName>
</protein>
<evidence type="ECO:0000313" key="3">
    <source>
        <dbReference type="EMBL" id="SJL13527.1"/>
    </source>
</evidence>
<evidence type="ECO:0000256" key="2">
    <source>
        <dbReference type="SAM" id="MobiDB-lite"/>
    </source>
</evidence>
<dbReference type="OrthoDB" id="9445845at2759"/>
<proteinExistence type="predicted"/>
<feature type="compositionally biased region" description="Pro residues" evidence="2">
    <location>
        <begin position="31"/>
        <end position="43"/>
    </location>
</feature>